<keyword evidence="6" id="KW-0067">ATP-binding</keyword>
<keyword evidence="4" id="KW-0547">Nucleotide-binding</keyword>
<feature type="transmembrane region" description="Helical" evidence="7">
    <location>
        <begin position="299"/>
        <end position="319"/>
    </location>
</feature>
<evidence type="ECO:0000256" key="7">
    <source>
        <dbReference type="SAM" id="Phobius"/>
    </source>
</evidence>
<evidence type="ECO:0000256" key="4">
    <source>
        <dbReference type="ARBA" id="ARBA00022741"/>
    </source>
</evidence>
<name>A0ABW6PH97_9NOCA</name>
<feature type="transmembrane region" description="Helical" evidence="7">
    <location>
        <begin position="429"/>
        <end position="452"/>
    </location>
</feature>
<keyword evidence="9" id="KW-1185">Reference proteome</keyword>
<evidence type="ECO:0000256" key="6">
    <source>
        <dbReference type="ARBA" id="ARBA00022840"/>
    </source>
</evidence>
<comment type="caution">
    <text evidence="8">The sequence shown here is derived from an EMBL/GenBank/DDBJ whole genome shotgun (WGS) entry which is preliminary data.</text>
</comment>
<dbReference type="PANTHER" id="PTHR43289:SF6">
    <property type="entry name" value="SERINE_THREONINE-PROTEIN KINASE NEKL-3"/>
    <property type="match status" value="1"/>
</dbReference>
<evidence type="ECO:0000313" key="8">
    <source>
        <dbReference type="EMBL" id="MFF0541772.1"/>
    </source>
</evidence>
<sequence length="550" mass="59563">MSVTVADTGAAAWTEDNVLIVGSPLADLAPGHRVDDFDLLTALHTGERSRVFLARQRSMQRVVALRFVLGEADPQPMARLDHPHVVRTFDHRRVRFADGAGRMVWLEYVPGGNAAALVAGTGPDSGDRLLRTVDRSMDAKGEIRSADSRVRTEIAALTWPETVAWLGARLATALAYADRQGLHHGSIRSTDVLFTADGTPKLGGWAGSAASAADDVRDLAILLWHMLTGRETVASQHVPQGCPEALRRTLLRCLAPSPEERPDAAVLAEQLRLCLDSRARELVAPPPQLWRYRLVPWRVPLIVLAVVVPNAAASLYNIFYATPISQLRVSAHTQYVLDLLSAGSNVLWFSVGALVLCIMFRHIITVPGGIRAGKLYAPAVLNTARAKCLQVGDHTVTLVFVLWAINIAILPIGSMITGEPASEGSLVRITVLHLLCAAIALVYPYLLVNFFLIRSIYPLFLAEGTVAADERARLRGLRHRCMASLLVAASIPLLTVAAATLLPAEQLTRIIGAVRVLALGSVVLFAGAYLVFRALERDLRALERVGSGQE</sequence>
<dbReference type="Proteomes" id="UP001601444">
    <property type="component" value="Unassembled WGS sequence"/>
</dbReference>
<keyword evidence="5" id="KW-0418">Kinase</keyword>
<organism evidence="8 9">
    <name type="scientific">Nocardia thailandica</name>
    <dbReference type="NCBI Taxonomy" id="257275"/>
    <lineage>
        <taxon>Bacteria</taxon>
        <taxon>Bacillati</taxon>
        <taxon>Actinomycetota</taxon>
        <taxon>Actinomycetes</taxon>
        <taxon>Mycobacteriales</taxon>
        <taxon>Nocardiaceae</taxon>
        <taxon>Nocardia</taxon>
    </lineage>
</organism>
<dbReference type="Gene3D" id="1.10.510.10">
    <property type="entry name" value="Transferase(Phosphotransferase) domain 1"/>
    <property type="match status" value="2"/>
</dbReference>
<keyword evidence="2" id="KW-0723">Serine/threonine-protein kinase</keyword>
<evidence type="ECO:0000313" key="9">
    <source>
        <dbReference type="Proteomes" id="UP001601444"/>
    </source>
</evidence>
<gene>
    <name evidence="8" type="ORF">ACFYTF_02950</name>
</gene>
<feature type="transmembrane region" description="Helical" evidence="7">
    <location>
        <begin position="346"/>
        <end position="364"/>
    </location>
</feature>
<dbReference type="RefSeq" id="WP_387698855.1">
    <property type="nucleotide sequence ID" value="NZ_JBIAMX010000001.1"/>
</dbReference>
<dbReference type="EC" id="2.7.11.1" evidence="1"/>
<keyword evidence="7" id="KW-1133">Transmembrane helix</keyword>
<feature type="transmembrane region" description="Helical" evidence="7">
    <location>
        <begin position="510"/>
        <end position="532"/>
    </location>
</feature>
<keyword evidence="3" id="KW-0808">Transferase</keyword>
<protein>
    <recommendedName>
        <fullName evidence="1">non-specific serine/threonine protein kinase</fullName>
        <ecNumber evidence="1">2.7.11.1</ecNumber>
    </recommendedName>
</protein>
<keyword evidence="7" id="KW-0812">Transmembrane</keyword>
<proteinExistence type="predicted"/>
<evidence type="ECO:0000256" key="2">
    <source>
        <dbReference type="ARBA" id="ARBA00022527"/>
    </source>
</evidence>
<reference evidence="8 9" key="1">
    <citation type="submission" date="2024-10" db="EMBL/GenBank/DDBJ databases">
        <title>The Natural Products Discovery Center: Release of the First 8490 Sequenced Strains for Exploring Actinobacteria Biosynthetic Diversity.</title>
        <authorList>
            <person name="Kalkreuter E."/>
            <person name="Kautsar S.A."/>
            <person name="Yang D."/>
            <person name="Bader C.D."/>
            <person name="Teijaro C.N."/>
            <person name="Fluegel L."/>
            <person name="Davis C.M."/>
            <person name="Simpson J.R."/>
            <person name="Lauterbach L."/>
            <person name="Steele A.D."/>
            <person name="Gui C."/>
            <person name="Meng S."/>
            <person name="Li G."/>
            <person name="Viehrig K."/>
            <person name="Ye F."/>
            <person name="Su P."/>
            <person name="Kiefer A.F."/>
            <person name="Nichols A."/>
            <person name="Cepeda A.J."/>
            <person name="Yan W."/>
            <person name="Fan B."/>
            <person name="Jiang Y."/>
            <person name="Adhikari A."/>
            <person name="Zheng C.-J."/>
            <person name="Schuster L."/>
            <person name="Cowan T.M."/>
            <person name="Smanski M.J."/>
            <person name="Chevrette M.G."/>
            <person name="De Carvalho L.P.S."/>
            <person name="Shen B."/>
        </authorList>
    </citation>
    <scope>NUCLEOTIDE SEQUENCE [LARGE SCALE GENOMIC DNA]</scope>
    <source>
        <strain evidence="8 9">NPDC004045</strain>
    </source>
</reference>
<dbReference type="EMBL" id="JBIAMX010000001">
    <property type="protein sequence ID" value="MFF0541772.1"/>
    <property type="molecule type" value="Genomic_DNA"/>
</dbReference>
<keyword evidence="7" id="KW-0472">Membrane</keyword>
<feature type="transmembrane region" description="Helical" evidence="7">
    <location>
        <begin position="395"/>
        <end position="417"/>
    </location>
</feature>
<accession>A0ABW6PH97</accession>
<dbReference type="InterPro" id="IPR011009">
    <property type="entry name" value="Kinase-like_dom_sf"/>
</dbReference>
<evidence type="ECO:0000256" key="1">
    <source>
        <dbReference type="ARBA" id="ARBA00012513"/>
    </source>
</evidence>
<dbReference type="PANTHER" id="PTHR43289">
    <property type="entry name" value="MITOGEN-ACTIVATED PROTEIN KINASE KINASE KINASE 20-RELATED"/>
    <property type="match status" value="1"/>
</dbReference>
<evidence type="ECO:0000256" key="3">
    <source>
        <dbReference type="ARBA" id="ARBA00022679"/>
    </source>
</evidence>
<evidence type="ECO:0000256" key="5">
    <source>
        <dbReference type="ARBA" id="ARBA00022777"/>
    </source>
</evidence>
<dbReference type="SUPFAM" id="SSF56112">
    <property type="entry name" value="Protein kinase-like (PK-like)"/>
    <property type="match status" value="1"/>
</dbReference>
<feature type="transmembrane region" description="Helical" evidence="7">
    <location>
        <begin position="481"/>
        <end position="504"/>
    </location>
</feature>